<evidence type="ECO:0000256" key="3">
    <source>
        <dbReference type="SAM" id="Phobius"/>
    </source>
</evidence>
<feature type="transmembrane region" description="Helical" evidence="3">
    <location>
        <begin position="178"/>
        <end position="199"/>
    </location>
</feature>
<accession>A0A9D2LDE9</accession>
<evidence type="ECO:0000313" key="5">
    <source>
        <dbReference type="EMBL" id="HJB10541.1"/>
    </source>
</evidence>
<feature type="transmembrane region" description="Helical" evidence="3">
    <location>
        <begin position="145"/>
        <end position="166"/>
    </location>
</feature>
<dbReference type="EMBL" id="DWZH01000062">
    <property type="protein sequence ID" value="HJB10541.1"/>
    <property type="molecule type" value="Genomic_DNA"/>
</dbReference>
<dbReference type="Proteomes" id="UP000823823">
    <property type="component" value="Unassembled WGS sequence"/>
</dbReference>
<protein>
    <submittedName>
        <fullName evidence="5">EamA family transporter</fullName>
    </submittedName>
</protein>
<name>A0A9D2LDE9_9MICO</name>
<dbReference type="GO" id="GO:0016020">
    <property type="term" value="C:membrane"/>
    <property type="evidence" value="ECO:0007669"/>
    <property type="project" value="InterPro"/>
</dbReference>
<reference evidence="5" key="1">
    <citation type="journal article" date="2021" name="PeerJ">
        <title>Extensive microbial diversity within the chicken gut microbiome revealed by metagenomics and culture.</title>
        <authorList>
            <person name="Gilroy R."/>
            <person name="Ravi A."/>
            <person name="Getino M."/>
            <person name="Pursley I."/>
            <person name="Horton D.L."/>
            <person name="Alikhan N.F."/>
            <person name="Baker D."/>
            <person name="Gharbi K."/>
            <person name="Hall N."/>
            <person name="Watson M."/>
            <person name="Adriaenssens E.M."/>
            <person name="Foster-Nyarko E."/>
            <person name="Jarju S."/>
            <person name="Secka A."/>
            <person name="Antonio M."/>
            <person name="Oren A."/>
            <person name="Chaudhuri R.R."/>
            <person name="La Ragione R."/>
            <person name="Hildebrand F."/>
            <person name="Pallen M.J."/>
        </authorList>
    </citation>
    <scope>NUCLEOTIDE SEQUENCE</scope>
    <source>
        <strain evidence="5">ChiHjej13B12-24818</strain>
    </source>
</reference>
<organism evidence="5 6">
    <name type="scientific">Candidatus Brachybacterium merdavium</name>
    <dbReference type="NCBI Taxonomy" id="2838513"/>
    <lineage>
        <taxon>Bacteria</taxon>
        <taxon>Bacillati</taxon>
        <taxon>Actinomycetota</taxon>
        <taxon>Actinomycetes</taxon>
        <taxon>Micrococcales</taxon>
        <taxon>Dermabacteraceae</taxon>
        <taxon>Brachybacterium</taxon>
    </lineage>
</organism>
<keyword evidence="3" id="KW-1133">Transmembrane helix</keyword>
<proteinExistence type="inferred from homology"/>
<reference evidence="5" key="2">
    <citation type="submission" date="2021-04" db="EMBL/GenBank/DDBJ databases">
        <authorList>
            <person name="Gilroy R."/>
        </authorList>
    </citation>
    <scope>NUCLEOTIDE SEQUENCE</scope>
    <source>
        <strain evidence="5">ChiHjej13B12-24818</strain>
    </source>
</reference>
<gene>
    <name evidence="5" type="ORF">H9786_08420</name>
</gene>
<evidence type="ECO:0000256" key="2">
    <source>
        <dbReference type="SAM" id="MobiDB-lite"/>
    </source>
</evidence>
<evidence type="ECO:0000256" key="1">
    <source>
        <dbReference type="ARBA" id="ARBA00007362"/>
    </source>
</evidence>
<sequence>MKTSPTPLATPPAPSTPGAAQDRLLMRRATLAGLGAIVVWSAMVALLRLVSDDFGATLGMALVYSLSAAMLWIVRRPRAVRGFPVRYLLIGGTLFVTTDVCAGLAVALAADADQAVEVSIVHYLWPTLTVLLSTLVVGRRGAFRLVLPGALLAMTAALAWSSYNVFSPALAKGRDGITMFFTGVGLALWIIHLVAGASTPDHVPWTGYVALVGAATAVAAGYALWNVGILRGDMRMLSSVSYTTPLLSSAVAAILLRTTLGLPFWLGVVLVVIGSLLSWWAGRRGGTGAQRGVTQRPPVREDGPNGDGEES</sequence>
<keyword evidence="3" id="KW-0812">Transmembrane</keyword>
<dbReference type="InterPro" id="IPR037185">
    <property type="entry name" value="EmrE-like"/>
</dbReference>
<feature type="region of interest" description="Disordered" evidence="2">
    <location>
        <begin position="285"/>
        <end position="311"/>
    </location>
</feature>
<evidence type="ECO:0000259" key="4">
    <source>
        <dbReference type="Pfam" id="PF00892"/>
    </source>
</evidence>
<dbReference type="SUPFAM" id="SSF103481">
    <property type="entry name" value="Multidrug resistance efflux transporter EmrE"/>
    <property type="match status" value="1"/>
</dbReference>
<feature type="transmembrane region" description="Helical" evidence="3">
    <location>
        <begin position="56"/>
        <end position="75"/>
    </location>
</feature>
<dbReference type="Pfam" id="PF00892">
    <property type="entry name" value="EamA"/>
    <property type="match status" value="1"/>
</dbReference>
<dbReference type="InterPro" id="IPR000620">
    <property type="entry name" value="EamA_dom"/>
</dbReference>
<feature type="transmembrane region" description="Helical" evidence="3">
    <location>
        <begin position="205"/>
        <end position="225"/>
    </location>
</feature>
<feature type="transmembrane region" description="Helical" evidence="3">
    <location>
        <begin position="262"/>
        <end position="281"/>
    </location>
</feature>
<feature type="transmembrane region" description="Helical" evidence="3">
    <location>
        <begin position="237"/>
        <end position="256"/>
    </location>
</feature>
<feature type="transmembrane region" description="Helical" evidence="3">
    <location>
        <begin position="87"/>
        <end position="110"/>
    </location>
</feature>
<feature type="transmembrane region" description="Helical" evidence="3">
    <location>
        <begin position="31"/>
        <end position="50"/>
    </location>
</feature>
<keyword evidence="3" id="KW-0472">Membrane</keyword>
<evidence type="ECO:0000313" key="6">
    <source>
        <dbReference type="Proteomes" id="UP000823823"/>
    </source>
</evidence>
<dbReference type="AlphaFoldDB" id="A0A9D2LDE9"/>
<feature type="domain" description="EamA" evidence="4">
    <location>
        <begin position="148"/>
        <end position="278"/>
    </location>
</feature>
<comment type="caution">
    <text evidence="5">The sequence shown here is derived from an EMBL/GenBank/DDBJ whole genome shotgun (WGS) entry which is preliminary data.</text>
</comment>
<comment type="similarity">
    <text evidence="1">Belongs to the EamA transporter family.</text>
</comment>